<evidence type="ECO:0000259" key="1">
    <source>
        <dbReference type="Pfam" id="PF12728"/>
    </source>
</evidence>
<feature type="domain" description="Helix-turn-helix" evidence="1">
    <location>
        <begin position="43"/>
        <end position="92"/>
    </location>
</feature>
<evidence type="ECO:0000313" key="3">
    <source>
        <dbReference type="Proteomes" id="UP000262172"/>
    </source>
</evidence>
<keyword evidence="2" id="KW-0238">DNA-binding</keyword>
<dbReference type="InterPro" id="IPR041657">
    <property type="entry name" value="HTH_17"/>
</dbReference>
<name>A0A371NUY7_9MICO</name>
<dbReference type="RefSeq" id="WP_116241565.1">
    <property type="nucleotide sequence ID" value="NZ_QUAB01000036.1"/>
</dbReference>
<comment type="caution">
    <text evidence="2">The sequence shown here is derived from an EMBL/GenBank/DDBJ whole genome shotgun (WGS) entry which is preliminary data.</text>
</comment>
<dbReference type="GO" id="GO:0003677">
    <property type="term" value="F:DNA binding"/>
    <property type="evidence" value="ECO:0007669"/>
    <property type="project" value="UniProtKB-KW"/>
</dbReference>
<accession>A0A371NUY7</accession>
<dbReference type="Pfam" id="PF12728">
    <property type="entry name" value="HTH_17"/>
    <property type="match status" value="1"/>
</dbReference>
<sequence length="95" mass="10661">MTTSFDALIDELVSRVAKQVAAELRSDLQQLCRVEAAEPTSPLLTPAEAGAILRVEVQTLADWRYKMVGPRHVKRGTRIFYDLVDIQAYINQSKS</sequence>
<evidence type="ECO:0000313" key="2">
    <source>
        <dbReference type="EMBL" id="REJ06307.1"/>
    </source>
</evidence>
<organism evidence="2 3">
    <name type="scientific">Microbacterium bovistercoris</name>
    <dbReference type="NCBI Taxonomy" id="2293570"/>
    <lineage>
        <taxon>Bacteria</taxon>
        <taxon>Bacillati</taxon>
        <taxon>Actinomycetota</taxon>
        <taxon>Actinomycetes</taxon>
        <taxon>Micrococcales</taxon>
        <taxon>Microbacteriaceae</taxon>
        <taxon>Microbacterium</taxon>
    </lineage>
</organism>
<dbReference type="AlphaFoldDB" id="A0A371NUY7"/>
<dbReference type="EMBL" id="QUAB01000036">
    <property type="protein sequence ID" value="REJ06307.1"/>
    <property type="molecule type" value="Genomic_DNA"/>
</dbReference>
<protein>
    <submittedName>
        <fullName evidence="2">DNA-binding protein</fullName>
    </submittedName>
</protein>
<gene>
    <name evidence="2" type="ORF">DY023_06660</name>
</gene>
<dbReference type="OrthoDB" id="3267842at2"/>
<keyword evidence="3" id="KW-1185">Reference proteome</keyword>
<dbReference type="Proteomes" id="UP000262172">
    <property type="component" value="Unassembled WGS sequence"/>
</dbReference>
<proteinExistence type="predicted"/>
<reference evidence="2 3" key="1">
    <citation type="submission" date="2018-08" db="EMBL/GenBank/DDBJ databases">
        <title>Isolation, diversity and antifungal activity of Actinobacteria from cow dung.</title>
        <authorList>
            <person name="Ling L."/>
        </authorList>
    </citation>
    <scope>NUCLEOTIDE SEQUENCE [LARGE SCALE GENOMIC DNA]</scope>
    <source>
        <strain evidence="2 3">NEAU-LLE</strain>
    </source>
</reference>